<evidence type="ECO:0000256" key="5">
    <source>
        <dbReference type="PROSITE-ProRule" id="PRU00288"/>
    </source>
</evidence>
<dbReference type="AlphaFoldDB" id="A0A0P1AN39"/>
<dbReference type="FunFam" id="1.10.220.150:FF:000004">
    <property type="entry name" value="Putative ADP-ribosylation factor GTPase-activating protein 2"/>
    <property type="match status" value="1"/>
</dbReference>
<keyword evidence="8" id="KW-1185">Reference proteome</keyword>
<evidence type="ECO:0000256" key="2">
    <source>
        <dbReference type="ARBA" id="ARBA00022723"/>
    </source>
</evidence>
<dbReference type="Gene3D" id="1.10.220.150">
    <property type="entry name" value="Arf GTPase activating protein"/>
    <property type="match status" value="1"/>
</dbReference>
<sequence length="647" mass="72757">MDKLQKLQEQHHGIMVHPNLWASRIVYKVKQWMMNNLEKKILKLWYERECLLLETRRIYSQRDVLHTPSSAYSKIERARHLDVEMEAFKNNYNLDKKRLKALFNYKMENITLKRQLDVLRAELKKAANEQDLRQLSLSQAFDALKFDTSHFLEAVTKNRIKAILTSPEYRALFEHAELISSQASKVSHVDTLFEATDAATSMEEMLKIKFPDEFIDQKWQKDSAVSSIYLATLTNPKLKSQQISSQVRDAWFQKLRSSVANKGCFDCNKRHPTWATVTYGVFICLDCSGYHRRLGVHLSFVRSIDMDEWTEEQLKTMSEGGNAEARKFFKQYGAAEMTSIEAKYNSKAAQMYKIALAKKVKASRLQISAPEEEKTCDNEIDGLEALVKDVEIDNEKTTATALHGHMQREVPTAAPTVKKISLAARHPSAGLLSVNRPVVLLGQKDGENPTPSITKSTQIKSSRLGATKLSTGGKATRLGATKLPAGVNDFDFDDIPFENPPPPAPTAEEISAEKQIKDDEALARALQEVEDERTSASALPAPTYQAAPMQTPTLDKYKNAKSISSDNFFGGEAQQLDSSQLARFQGSQSISSDAFYGNNSRGRATSGELTDEAAYQLQLMKDSMANKAAKLKTMTSGFFNDLQSRYT</sequence>
<dbReference type="InterPro" id="IPR037278">
    <property type="entry name" value="ARFGAP/RecO"/>
</dbReference>
<proteinExistence type="predicted"/>
<reference evidence="8" key="1">
    <citation type="submission" date="2014-09" db="EMBL/GenBank/DDBJ databases">
        <authorList>
            <person name="Sharma Rahul"/>
            <person name="Thines Marco"/>
        </authorList>
    </citation>
    <scope>NUCLEOTIDE SEQUENCE [LARGE SCALE GENOMIC DNA]</scope>
</reference>
<keyword evidence="1" id="KW-0343">GTPase activation</keyword>
<dbReference type="OrthoDB" id="10266696at2759"/>
<dbReference type="GeneID" id="36407976"/>
<dbReference type="GO" id="GO:0048205">
    <property type="term" value="P:COPI coating of Golgi vesicle"/>
    <property type="evidence" value="ECO:0007669"/>
    <property type="project" value="TreeGrafter"/>
</dbReference>
<name>A0A0P1AN39_PLAHL</name>
<dbReference type="STRING" id="4781.A0A0P1AN39"/>
<evidence type="ECO:0000313" key="8">
    <source>
        <dbReference type="Proteomes" id="UP000054928"/>
    </source>
</evidence>
<organism evidence="7 8">
    <name type="scientific">Plasmopara halstedii</name>
    <name type="common">Downy mildew of sunflower</name>
    <dbReference type="NCBI Taxonomy" id="4781"/>
    <lineage>
        <taxon>Eukaryota</taxon>
        <taxon>Sar</taxon>
        <taxon>Stramenopiles</taxon>
        <taxon>Oomycota</taxon>
        <taxon>Peronosporomycetes</taxon>
        <taxon>Peronosporales</taxon>
        <taxon>Peronosporaceae</taxon>
        <taxon>Plasmopara</taxon>
    </lineage>
</organism>
<evidence type="ECO:0000256" key="1">
    <source>
        <dbReference type="ARBA" id="ARBA00022468"/>
    </source>
</evidence>
<protein>
    <submittedName>
        <fullName evidence="7">Adp-ribosylation factor gtpase-activating</fullName>
    </submittedName>
</protein>
<dbReference type="RefSeq" id="XP_024579034.1">
    <property type="nucleotide sequence ID" value="XM_024728570.1"/>
</dbReference>
<dbReference type="PROSITE" id="PS50115">
    <property type="entry name" value="ARFGAP"/>
    <property type="match status" value="1"/>
</dbReference>
<keyword evidence="4" id="KW-0862">Zinc</keyword>
<dbReference type="GO" id="GO:0008270">
    <property type="term" value="F:zinc ion binding"/>
    <property type="evidence" value="ECO:0007669"/>
    <property type="project" value="UniProtKB-KW"/>
</dbReference>
<dbReference type="CDD" id="cd08959">
    <property type="entry name" value="ArfGap_ArfGap1_like"/>
    <property type="match status" value="1"/>
</dbReference>
<evidence type="ECO:0000256" key="3">
    <source>
        <dbReference type="ARBA" id="ARBA00022771"/>
    </source>
</evidence>
<feature type="domain" description="Arf-GAP" evidence="6">
    <location>
        <begin position="249"/>
        <end position="353"/>
    </location>
</feature>
<dbReference type="GO" id="GO:0000139">
    <property type="term" value="C:Golgi membrane"/>
    <property type="evidence" value="ECO:0007669"/>
    <property type="project" value="GOC"/>
</dbReference>
<dbReference type="PRINTS" id="PR00405">
    <property type="entry name" value="REVINTRACTNG"/>
</dbReference>
<dbReference type="InterPro" id="IPR001164">
    <property type="entry name" value="ArfGAP_dom"/>
</dbReference>
<dbReference type="OMA" id="IYRSAND"/>
<dbReference type="EMBL" id="CCYD01000645">
    <property type="protein sequence ID" value="CEG42665.1"/>
    <property type="molecule type" value="Genomic_DNA"/>
</dbReference>
<evidence type="ECO:0000256" key="4">
    <source>
        <dbReference type="ARBA" id="ARBA00022833"/>
    </source>
</evidence>
<dbReference type="PANTHER" id="PTHR45686">
    <property type="entry name" value="ADP-RIBOSYLATION FACTOR GTPASE ACTIVATING PROTEIN 3, ISOFORM H-RELATED"/>
    <property type="match status" value="1"/>
</dbReference>
<accession>A0A0P1AN39</accession>
<keyword evidence="3 5" id="KW-0863">Zinc-finger</keyword>
<dbReference type="InterPro" id="IPR038508">
    <property type="entry name" value="ArfGAP_dom_sf"/>
</dbReference>
<evidence type="ECO:0000259" key="6">
    <source>
        <dbReference type="PROSITE" id="PS50115"/>
    </source>
</evidence>
<keyword evidence="2" id="KW-0479">Metal-binding</keyword>
<dbReference type="Pfam" id="PF01412">
    <property type="entry name" value="ArfGap"/>
    <property type="match status" value="1"/>
</dbReference>
<dbReference type="GO" id="GO:0005096">
    <property type="term" value="F:GTPase activator activity"/>
    <property type="evidence" value="ECO:0007669"/>
    <property type="project" value="UniProtKB-KW"/>
</dbReference>
<evidence type="ECO:0000313" key="7">
    <source>
        <dbReference type="EMBL" id="CEG42665.1"/>
    </source>
</evidence>
<dbReference type="Proteomes" id="UP000054928">
    <property type="component" value="Unassembled WGS sequence"/>
</dbReference>
<dbReference type="SUPFAM" id="SSF57863">
    <property type="entry name" value="ArfGap/RecO-like zinc finger"/>
    <property type="match status" value="1"/>
</dbReference>
<dbReference type="SMART" id="SM00105">
    <property type="entry name" value="ArfGap"/>
    <property type="match status" value="1"/>
</dbReference>
<dbReference type="PANTHER" id="PTHR45686:SF4">
    <property type="entry name" value="ADP-RIBOSYLATION FACTOR GTPASE ACTIVATING PROTEIN 3, ISOFORM H"/>
    <property type="match status" value="1"/>
</dbReference>